<feature type="region of interest" description="Disordered" evidence="7">
    <location>
        <begin position="135"/>
        <end position="154"/>
    </location>
</feature>
<gene>
    <name evidence="9" type="ORF">C2S_7625</name>
</gene>
<keyword evidence="4 8" id="KW-1133">Transmembrane helix</keyword>
<organism evidence="9 10">
    <name type="scientific">Fusarium fujikuroi</name>
    <name type="common">Bakanae and foot rot disease fungus</name>
    <name type="synonym">Gibberella fujikuroi</name>
    <dbReference type="NCBI Taxonomy" id="5127"/>
    <lineage>
        <taxon>Eukaryota</taxon>
        <taxon>Fungi</taxon>
        <taxon>Dikarya</taxon>
        <taxon>Ascomycota</taxon>
        <taxon>Pezizomycotina</taxon>
        <taxon>Sordariomycetes</taxon>
        <taxon>Hypocreomycetidae</taxon>
        <taxon>Hypocreales</taxon>
        <taxon>Nectriaceae</taxon>
        <taxon>Fusarium</taxon>
        <taxon>Fusarium fujikuroi species complex</taxon>
    </lineage>
</organism>
<dbReference type="InterPro" id="IPR011701">
    <property type="entry name" value="MFS"/>
</dbReference>
<comment type="subcellular location">
    <subcellularLocation>
        <location evidence="1">Membrane</location>
        <topology evidence="1">Multi-pass membrane protein</topology>
    </subcellularLocation>
</comment>
<dbReference type="GO" id="GO:0022857">
    <property type="term" value="F:transmembrane transporter activity"/>
    <property type="evidence" value="ECO:0007669"/>
    <property type="project" value="InterPro"/>
</dbReference>
<keyword evidence="6" id="KW-0325">Glycoprotein</keyword>
<dbReference type="Pfam" id="PF07690">
    <property type="entry name" value="MFS_1"/>
    <property type="match status" value="1"/>
</dbReference>
<accession>A0A5Q3DP39</accession>
<keyword evidence="2" id="KW-0813">Transport</keyword>
<keyword evidence="3 8" id="KW-0812">Transmembrane</keyword>
<dbReference type="Proteomes" id="UP000760494">
    <property type="component" value="Unassembled WGS sequence"/>
</dbReference>
<evidence type="ECO:0000256" key="7">
    <source>
        <dbReference type="SAM" id="MobiDB-lite"/>
    </source>
</evidence>
<dbReference type="EMBL" id="CABFJX010000257">
    <property type="protein sequence ID" value="VTT69655.1"/>
    <property type="molecule type" value="Genomic_DNA"/>
</dbReference>
<dbReference type="AlphaFoldDB" id="A0A5Q3DP39"/>
<comment type="caution">
    <text evidence="9">The sequence shown here is derived from an EMBL/GenBank/DDBJ whole genome shotgun (WGS) entry which is preliminary data.</text>
</comment>
<evidence type="ECO:0000256" key="5">
    <source>
        <dbReference type="ARBA" id="ARBA00023136"/>
    </source>
</evidence>
<evidence type="ECO:0000256" key="3">
    <source>
        <dbReference type="ARBA" id="ARBA00022692"/>
    </source>
</evidence>
<evidence type="ECO:0000256" key="2">
    <source>
        <dbReference type="ARBA" id="ARBA00022448"/>
    </source>
</evidence>
<dbReference type="InterPro" id="IPR036259">
    <property type="entry name" value="MFS_trans_sf"/>
</dbReference>
<sequence length="266" mass="30440">MNSLKRRVQCNSHFKELPEEDQKDIMEYVQLQLQFGADIARLYSFTDPGELRAFLQHTFSFMSNVILPDQKVLCELVDLNVVPLEMPPKPEPIHLDEVSRRLELEAQRRSEFRRRQLTAWLWSWVPWPFAIKEPAARQQESGKGTKRAREDYDEEESPRRLLALRCFQSAGAGGFIPLASGVIADIVKPAVRGSYMALATVAPVLVPTLAPVLGGVLTRYLGWHSIFWLLAIAWIVLCVLFLFFFPEINRKLVGNESQVPPRLNKL</sequence>
<dbReference type="GO" id="GO:0005886">
    <property type="term" value="C:plasma membrane"/>
    <property type="evidence" value="ECO:0007669"/>
    <property type="project" value="TreeGrafter"/>
</dbReference>
<reference evidence="9" key="1">
    <citation type="submission" date="2019-05" db="EMBL/GenBank/DDBJ databases">
        <authorList>
            <person name="Piombo E."/>
        </authorList>
    </citation>
    <scope>NUCLEOTIDE SEQUENCE</scope>
    <source>
        <strain evidence="9">C2S</strain>
    </source>
</reference>
<name>A0A5Q3DP39_FUSFU</name>
<protein>
    <submittedName>
        <fullName evidence="9">Uncharacterized protein</fullName>
    </submittedName>
</protein>
<dbReference type="SUPFAM" id="SSF103473">
    <property type="entry name" value="MFS general substrate transporter"/>
    <property type="match status" value="1"/>
</dbReference>
<dbReference type="Gene3D" id="1.20.1720.10">
    <property type="entry name" value="Multidrug resistance protein D"/>
    <property type="match status" value="1"/>
</dbReference>
<proteinExistence type="predicted"/>
<feature type="transmembrane region" description="Helical" evidence="8">
    <location>
        <begin position="226"/>
        <end position="245"/>
    </location>
</feature>
<feature type="transmembrane region" description="Helical" evidence="8">
    <location>
        <begin position="195"/>
        <end position="214"/>
    </location>
</feature>
<evidence type="ECO:0000256" key="4">
    <source>
        <dbReference type="ARBA" id="ARBA00022989"/>
    </source>
</evidence>
<evidence type="ECO:0000256" key="8">
    <source>
        <dbReference type="SAM" id="Phobius"/>
    </source>
</evidence>
<keyword evidence="5 8" id="KW-0472">Membrane</keyword>
<dbReference type="PANTHER" id="PTHR23502">
    <property type="entry name" value="MAJOR FACILITATOR SUPERFAMILY"/>
    <property type="match status" value="1"/>
</dbReference>
<dbReference type="PANTHER" id="PTHR23502:SF51">
    <property type="entry name" value="QUINIDINE RESISTANCE PROTEIN 1-RELATED"/>
    <property type="match status" value="1"/>
</dbReference>
<evidence type="ECO:0000313" key="9">
    <source>
        <dbReference type="EMBL" id="VTT69655.1"/>
    </source>
</evidence>
<evidence type="ECO:0000256" key="1">
    <source>
        <dbReference type="ARBA" id="ARBA00004141"/>
    </source>
</evidence>
<evidence type="ECO:0000256" key="6">
    <source>
        <dbReference type="ARBA" id="ARBA00023180"/>
    </source>
</evidence>
<evidence type="ECO:0000313" key="10">
    <source>
        <dbReference type="Proteomes" id="UP000760494"/>
    </source>
</evidence>